<dbReference type="PROSITE" id="PS50928">
    <property type="entry name" value="ABC_TM1"/>
    <property type="match status" value="1"/>
</dbReference>
<dbReference type="CDD" id="cd06261">
    <property type="entry name" value="TM_PBP2"/>
    <property type="match status" value="1"/>
</dbReference>
<dbReference type="GO" id="GO:0055085">
    <property type="term" value="P:transmembrane transport"/>
    <property type="evidence" value="ECO:0007669"/>
    <property type="project" value="InterPro"/>
</dbReference>
<feature type="transmembrane region" description="Helical" evidence="7">
    <location>
        <begin position="71"/>
        <end position="96"/>
    </location>
</feature>
<dbReference type="InterPro" id="IPR035906">
    <property type="entry name" value="MetI-like_sf"/>
</dbReference>
<dbReference type="InterPro" id="IPR000515">
    <property type="entry name" value="MetI-like"/>
</dbReference>
<dbReference type="InterPro" id="IPR050901">
    <property type="entry name" value="BP-dep_ABC_trans_perm"/>
</dbReference>
<evidence type="ECO:0000256" key="3">
    <source>
        <dbReference type="ARBA" id="ARBA00022475"/>
    </source>
</evidence>
<dbReference type="Pfam" id="PF00528">
    <property type="entry name" value="BPD_transp_1"/>
    <property type="match status" value="1"/>
</dbReference>
<keyword evidence="2 7" id="KW-0813">Transport</keyword>
<evidence type="ECO:0000259" key="8">
    <source>
        <dbReference type="PROSITE" id="PS50928"/>
    </source>
</evidence>
<dbReference type="PANTHER" id="PTHR32243:SF18">
    <property type="entry name" value="INNER MEMBRANE ABC TRANSPORTER PERMEASE PROTEIN YCJP"/>
    <property type="match status" value="1"/>
</dbReference>
<evidence type="ECO:0000256" key="2">
    <source>
        <dbReference type="ARBA" id="ARBA00022448"/>
    </source>
</evidence>
<organism evidence="9 10">
    <name type="scientific">Nocardioides cavernaquae</name>
    <dbReference type="NCBI Taxonomy" id="2321396"/>
    <lineage>
        <taxon>Bacteria</taxon>
        <taxon>Bacillati</taxon>
        <taxon>Actinomycetota</taxon>
        <taxon>Actinomycetes</taxon>
        <taxon>Propionibacteriales</taxon>
        <taxon>Nocardioidaceae</taxon>
        <taxon>Nocardioides</taxon>
    </lineage>
</organism>
<keyword evidence="4 7" id="KW-0812">Transmembrane</keyword>
<evidence type="ECO:0000256" key="4">
    <source>
        <dbReference type="ARBA" id="ARBA00022692"/>
    </source>
</evidence>
<dbReference type="RefSeq" id="WP_120060563.1">
    <property type="nucleotide sequence ID" value="NZ_QYRP01000002.1"/>
</dbReference>
<dbReference type="AlphaFoldDB" id="A0A3A5H818"/>
<dbReference type="PANTHER" id="PTHR32243">
    <property type="entry name" value="MALTOSE TRANSPORT SYSTEM PERMEASE-RELATED"/>
    <property type="match status" value="1"/>
</dbReference>
<comment type="subcellular location">
    <subcellularLocation>
        <location evidence="1 7">Cell membrane</location>
        <topology evidence="1 7">Multi-pass membrane protein</topology>
    </subcellularLocation>
</comment>
<dbReference type="Proteomes" id="UP000276542">
    <property type="component" value="Unassembled WGS sequence"/>
</dbReference>
<dbReference type="Gene3D" id="1.10.3720.10">
    <property type="entry name" value="MetI-like"/>
    <property type="match status" value="1"/>
</dbReference>
<dbReference type="GO" id="GO:0005886">
    <property type="term" value="C:plasma membrane"/>
    <property type="evidence" value="ECO:0007669"/>
    <property type="project" value="UniProtKB-SubCell"/>
</dbReference>
<feature type="transmembrane region" description="Helical" evidence="7">
    <location>
        <begin position="142"/>
        <end position="163"/>
    </location>
</feature>
<name>A0A3A5H818_9ACTN</name>
<protein>
    <submittedName>
        <fullName evidence="9">Carbohydrate ABC transporter permease</fullName>
    </submittedName>
</protein>
<keyword evidence="10" id="KW-1185">Reference proteome</keyword>
<keyword evidence="6 7" id="KW-0472">Membrane</keyword>
<evidence type="ECO:0000313" key="9">
    <source>
        <dbReference type="EMBL" id="RJS46592.1"/>
    </source>
</evidence>
<dbReference type="SUPFAM" id="SSF161098">
    <property type="entry name" value="MetI-like"/>
    <property type="match status" value="1"/>
</dbReference>
<dbReference type="EMBL" id="QYRP01000002">
    <property type="protein sequence ID" value="RJS46592.1"/>
    <property type="molecule type" value="Genomic_DNA"/>
</dbReference>
<accession>A0A3A5H818</accession>
<evidence type="ECO:0000256" key="5">
    <source>
        <dbReference type="ARBA" id="ARBA00022989"/>
    </source>
</evidence>
<feature type="transmembrane region" description="Helical" evidence="7">
    <location>
        <begin position="103"/>
        <end position="122"/>
    </location>
</feature>
<sequence length="276" mass="28876">MSTRTSTSRRRGGPLATLLGIAVVAVFLYPVYWLVSASLQPGTTTSSVRAVPASLDFSSYGTALADQGGNILTSLTVAIGSAILTVAIAAPAAFGLSRLRSRFVDVVLITMFVAQIVPPIVLTNSLYTMFNSVGLVNTLPGLILANASGTLPFAILLLRSFMLELDPEVLEAARLDGAGRLRSFVLIVLPLSRNAMVAAAVFGFLAGWGDFLFAVTLTTGTELRTMTVGIFQYLSSPNVPWSVVMATSVLASLPAVLLLLLAQRSLRAGLGVGSGK</sequence>
<proteinExistence type="inferred from homology"/>
<feature type="domain" description="ABC transmembrane type-1" evidence="8">
    <location>
        <begin position="71"/>
        <end position="262"/>
    </location>
</feature>
<feature type="transmembrane region" description="Helical" evidence="7">
    <location>
        <begin position="241"/>
        <end position="261"/>
    </location>
</feature>
<keyword evidence="5 7" id="KW-1133">Transmembrane helix</keyword>
<comment type="caution">
    <text evidence="9">The sequence shown here is derived from an EMBL/GenBank/DDBJ whole genome shotgun (WGS) entry which is preliminary data.</text>
</comment>
<feature type="transmembrane region" description="Helical" evidence="7">
    <location>
        <begin position="12"/>
        <end position="35"/>
    </location>
</feature>
<gene>
    <name evidence="9" type="ORF">D4739_10445</name>
</gene>
<evidence type="ECO:0000256" key="7">
    <source>
        <dbReference type="RuleBase" id="RU363032"/>
    </source>
</evidence>
<feature type="transmembrane region" description="Helical" evidence="7">
    <location>
        <begin position="184"/>
        <end position="208"/>
    </location>
</feature>
<evidence type="ECO:0000256" key="1">
    <source>
        <dbReference type="ARBA" id="ARBA00004651"/>
    </source>
</evidence>
<evidence type="ECO:0000313" key="10">
    <source>
        <dbReference type="Proteomes" id="UP000276542"/>
    </source>
</evidence>
<evidence type="ECO:0000256" key="6">
    <source>
        <dbReference type="ARBA" id="ARBA00023136"/>
    </source>
</evidence>
<keyword evidence="3" id="KW-1003">Cell membrane</keyword>
<comment type="similarity">
    <text evidence="7">Belongs to the binding-protein-dependent transport system permease family.</text>
</comment>
<dbReference type="OrthoDB" id="9794684at2"/>
<reference evidence="10" key="1">
    <citation type="submission" date="2018-09" db="EMBL/GenBank/DDBJ databases">
        <authorList>
            <person name="Zhu H."/>
        </authorList>
    </citation>
    <scope>NUCLEOTIDE SEQUENCE [LARGE SCALE GENOMIC DNA]</scope>
    <source>
        <strain evidence="10">K1W22B-1</strain>
    </source>
</reference>